<dbReference type="HOGENOM" id="CLU_122700_1_0_4"/>
<evidence type="ECO:0000256" key="8">
    <source>
        <dbReference type="ARBA" id="ARBA00035655"/>
    </source>
</evidence>
<evidence type="ECO:0000256" key="7">
    <source>
        <dbReference type="ARBA" id="ARBA00023136"/>
    </source>
</evidence>
<dbReference type="eggNOG" id="COG2391">
    <property type="taxonomic scope" value="Bacteria"/>
</dbReference>
<evidence type="ECO:0000256" key="6">
    <source>
        <dbReference type="ARBA" id="ARBA00022989"/>
    </source>
</evidence>
<keyword evidence="3" id="KW-1003">Cell membrane</keyword>
<gene>
    <name evidence="10" type="ordered locus">BC1003_4483</name>
</gene>
<keyword evidence="6 9" id="KW-1133">Transmembrane helix</keyword>
<evidence type="ECO:0000256" key="3">
    <source>
        <dbReference type="ARBA" id="ARBA00022475"/>
    </source>
</evidence>
<sequence length="148" mass="14873">MSIDIANFTPGWSLTGGLAIGVAVAVLVLFNGRIAGISGILGGLVSTLFGSQRSDAAWRVAFLAGLVAAPVLAHLLGESLVLDIGAGWGQLLVAGFLVGLGTRYASGCTSGHGVCGIARGSLRSVVATATFMVAGFLTVFVYRHVLGG</sequence>
<dbReference type="KEGG" id="bgf:BC1003_4483"/>
<feature type="transmembrane region" description="Helical" evidence="9">
    <location>
        <begin position="56"/>
        <end position="76"/>
    </location>
</feature>
<comment type="similarity">
    <text evidence="8">Belongs to the TsuA/YedE (TC 9.B.102) family.</text>
</comment>
<feature type="transmembrane region" description="Helical" evidence="9">
    <location>
        <begin position="88"/>
        <end position="105"/>
    </location>
</feature>
<dbReference type="OrthoDB" id="9814020at2"/>
<dbReference type="EMBL" id="CP002218">
    <property type="protein sequence ID" value="ADN60415.1"/>
    <property type="molecule type" value="Genomic_DNA"/>
</dbReference>
<dbReference type="GO" id="GO:0005886">
    <property type="term" value="C:plasma membrane"/>
    <property type="evidence" value="ECO:0007669"/>
    <property type="project" value="UniProtKB-SubCell"/>
</dbReference>
<keyword evidence="4" id="KW-0997">Cell inner membrane</keyword>
<feature type="transmembrane region" description="Helical" evidence="9">
    <location>
        <begin position="125"/>
        <end position="145"/>
    </location>
</feature>
<evidence type="ECO:0000256" key="2">
    <source>
        <dbReference type="ARBA" id="ARBA00022448"/>
    </source>
</evidence>
<reference evidence="10" key="1">
    <citation type="submission" date="2010-09" db="EMBL/GenBank/DDBJ databases">
        <title>Complete sequence of chromosome2 of Burkholderia sp. CCGE1003.</title>
        <authorList>
            <consortium name="US DOE Joint Genome Institute"/>
            <person name="Lucas S."/>
            <person name="Copeland A."/>
            <person name="Lapidus A."/>
            <person name="Cheng J.-F."/>
            <person name="Bruce D."/>
            <person name="Goodwin L."/>
            <person name="Pitluck S."/>
            <person name="Daligault H."/>
            <person name="Davenport K."/>
            <person name="Detter J.C."/>
            <person name="Han C."/>
            <person name="Tapia R."/>
            <person name="Land M."/>
            <person name="Hauser L."/>
            <person name="Jeffries C."/>
            <person name="Kyrpides N."/>
            <person name="Ivanova N."/>
            <person name="Ovchinnikova G."/>
            <person name="Martinez-Romero E."/>
            <person name="Rogel M.A."/>
            <person name="Auchtung J."/>
            <person name="Tiedje J.M."/>
            <person name="Woyke T."/>
        </authorList>
    </citation>
    <scope>NUCLEOTIDE SEQUENCE</scope>
    <source>
        <strain evidence="10">CCGE1003</strain>
    </source>
</reference>
<accession>E1TFY8</accession>
<evidence type="ECO:0000256" key="1">
    <source>
        <dbReference type="ARBA" id="ARBA00004429"/>
    </source>
</evidence>
<keyword evidence="7 9" id="KW-0472">Membrane</keyword>
<dbReference type="STRING" id="640512.BC1003_4483"/>
<evidence type="ECO:0000256" key="4">
    <source>
        <dbReference type="ARBA" id="ARBA00022519"/>
    </source>
</evidence>
<dbReference type="AlphaFoldDB" id="E1TFY8"/>
<organism evidence="10">
    <name type="scientific">Burkholderia sp. (strain CCGE1003)</name>
    <dbReference type="NCBI Taxonomy" id="640512"/>
    <lineage>
        <taxon>Bacteria</taxon>
        <taxon>Pseudomonadati</taxon>
        <taxon>Pseudomonadota</taxon>
        <taxon>Betaproteobacteria</taxon>
        <taxon>Burkholderiales</taxon>
        <taxon>Burkholderiaceae</taxon>
        <taxon>Burkholderia</taxon>
    </lineage>
</organism>
<protein>
    <submittedName>
        <fullName evidence="10">Uncharacterized protein</fullName>
    </submittedName>
</protein>
<evidence type="ECO:0000256" key="9">
    <source>
        <dbReference type="SAM" id="Phobius"/>
    </source>
</evidence>
<proteinExistence type="inferred from homology"/>
<evidence type="ECO:0000313" key="10">
    <source>
        <dbReference type="EMBL" id="ADN60415.1"/>
    </source>
</evidence>
<evidence type="ECO:0000256" key="5">
    <source>
        <dbReference type="ARBA" id="ARBA00022692"/>
    </source>
</evidence>
<dbReference type="Pfam" id="PF04143">
    <property type="entry name" value="Sulf_transp"/>
    <property type="match status" value="1"/>
</dbReference>
<dbReference type="PANTHER" id="PTHR30574">
    <property type="entry name" value="INNER MEMBRANE PROTEIN YEDE"/>
    <property type="match status" value="1"/>
</dbReference>
<comment type="subcellular location">
    <subcellularLocation>
        <location evidence="1">Cell inner membrane</location>
        <topology evidence="1">Multi-pass membrane protein</topology>
    </subcellularLocation>
</comment>
<dbReference type="InterPro" id="IPR007272">
    <property type="entry name" value="Sulf_transp_TsuA/YedE"/>
</dbReference>
<keyword evidence="5 9" id="KW-0812">Transmembrane</keyword>
<keyword evidence="2" id="KW-0813">Transport</keyword>
<name>E1TFY8_BURSG</name>
<dbReference type="PANTHER" id="PTHR30574:SF1">
    <property type="entry name" value="SULPHUR TRANSPORT DOMAIN-CONTAINING PROTEIN"/>
    <property type="match status" value="1"/>
</dbReference>